<proteinExistence type="inferred from homology"/>
<dbReference type="Pfam" id="PF02970">
    <property type="entry name" value="TBCA"/>
    <property type="match status" value="1"/>
</dbReference>
<keyword evidence="2 3" id="KW-0143">Chaperone</keyword>
<comment type="subcellular location">
    <subcellularLocation>
        <location evidence="3">Cytoplasm</location>
        <location evidence="3">Cytoskeleton</location>
    </subcellularLocation>
</comment>
<dbReference type="SUPFAM" id="SSF46988">
    <property type="entry name" value="Tubulin chaperone cofactor A"/>
    <property type="match status" value="1"/>
</dbReference>
<evidence type="ECO:0000256" key="2">
    <source>
        <dbReference type="ARBA" id="ARBA00023186"/>
    </source>
</evidence>
<evidence type="ECO:0000313" key="6">
    <source>
        <dbReference type="Proteomes" id="UP000187209"/>
    </source>
</evidence>
<organism evidence="5 6">
    <name type="scientific">Stentor coeruleus</name>
    <dbReference type="NCBI Taxonomy" id="5963"/>
    <lineage>
        <taxon>Eukaryota</taxon>
        <taxon>Sar</taxon>
        <taxon>Alveolata</taxon>
        <taxon>Ciliophora</taxon>
        <taxon>Postciliodesmatophora</taxon>
        <taxon>Heterotrichea</taxon>
        <taxon>Heterotrichida</taxon>
        <taxon>Stentoridae</taxon>
        <taxon>Stentor</taxon>
    </lineage>
</organism>
<dbReference type="GO" id="GO:0048487">
    <property type="term" value="F:beta-tubulin binding"/>
    <property type="evidence" value="ECO:0007669"/>
    <property type="project" value="InterPro"/>
</dbReference>
<keyword evidence="3" id="KW-0963">Cytoplasm</keyword>
<accession>A0A1R2CCQ8</accession>
<keyword evidence="6" id="KW-1185">Reference proteome</keyword>
<dbReference type="OrthoDB" id="296187at2759"/>
<evidence type="ECO:0000313" key="5">
    <source>
        <dbReference type="EMBL" id="OMJ86798.1"/>
    </source>
</evidence>
<comment type="similarity">
    <text evidence="1 3">Belongs to the TBCA family.</text>
</comment>
<dbReference type="GO" id="GO:0007023">
    <property type="term" value="P:post-chaperonin tubulin folding pathway"/>
    <property type="evidence" value="ECO:0007669"/>
    <property type="project" value="UniProtKB-UniRule"/>
</dbReference>
<keyword evidence="3" id="KW-0493">Microtubule</keyword>
<dbReference type="InterPro" id="IPR036126">
    <property type="entry name" value="TBCA_sf"/>
</dbReference>
<dbReference type="Proteomes" id="UP000187209">
    <property type="component" value="Unassembled WGS sequence"/>
</dbReference>
<evidence type="ECO:0000256" key="1">
    <source>
        <dbReference type="ARBA" id="ARBA00006806"/>
    </source>
</evidence>
<gene>
    <name evidence="5" type="ORF">SteCoe_11655</name>
</gene>
<dbReference type="GO" id="GO:0007021">
    <property type="term" value="P:tubulin complex assembly"/>
    <property type="evidence" value="ECO:0007669"/>
    <property type="project" value="UniProtKB-UniRule"/>
</dbReference>
<comment type="caution">
    <text evidence="5">The sequence shown here is derived from an EMBL/GenBank/DDBJ whole genome shotgun (WGS) entry which is preliminary data.</text>
</comment>
<dbReference type="InterPro" id="IPR004226">
    <property type="entry name" value="TBCA"/>
</dbReference>
<dbReference type="AlphaFoldDB" id="A0A1R2CCQ8"/>
<evidence type="ECO:0000256" key="3">
    <source>
        <dbReference type="RuleBase" id="RU364030"/>
    </source>
</evidence>
<dbReference type="Gene3D" id="1.20.58.90">
    <property type="match status" value="1"/>
</dbReference>
<dbReference type="EMBL" id="MPUH01000195">
    <property type="protein sequence ID" value="OMJ86798.1"/>
    <property type="molecule type" value="Genomic_DNA"/>
</dbReference>
<dbReference type="GO" id="GO:0005874">
    <property type="term" value="C:microtubule"/>
    <property type="evidence" value="ECO:0007669"/>
    <property type="project" value="UniProtKB-KW"/>
</dbReference>
<comment type="subunit">
    <text evidence="3">Supercomplex made of cofactors A to E. Cofactors A and D function by capturing and stabilizing tubulin in a quasi-native conformation. Cofactor E binds to the cofactor D-tubulin complex; interaction with cofactor C then causes the release of tubulin polypeptides that are committed to the native state.</text>
</comment>
<reference evidence="5 6" key="1">
    <citation type="submission" date="2016-11" db="EMBL/GenBank/DDBJ databases">
        <title>The macronuclear genome of Stentor coeruleus: a giant cell with tiny introns.</title>
        <authorList>
            <person name="Slabodnick M."/>
            <person name="Ruby J.G."/>
            <person name="Reiff S.B."/>
            <person name="Swart E.C."/>
            <person name="Gosai S."/>
            <person name="Prabakaran S."/>
            <person name="Witkowska E."/>
            <person name="Larue G.E."/>
            <person name="Fisher S."/>
            <person name="Freeman R.M."/>
            <person name="Gunawardena J."/>
            <person name="Chu W."/>
            <person name="Stover N.A."/>
            <person name="Gregory B.D."/>
            <person name="Nowacki M."/>
            <person name="Derisi J."/>
            <person name="Roy S.W."/>
            <person name="Marshall W.F."/>
            <person name="Sood P."/>
        </authorList>
    </citation>
    <scope>NUCLEOTIDE SEQUENCE [LARGE SCALE GENOMIC DNA]</scope>
    <source>
        <strain evidence="5">WM001</strain>
    </source>
</reference>
<name>A0A1R2CCQ8_9CILI</name>
<sequence length="98" mass="11925">MTREHESFIILKNLREKDCLEKLRDKNAEECIIRKQEEIIQESIQMISNTNKRLQNILEELNIFMKENDTQQEFILRGEWTEANNIHEQARNAFNRDY</sequence>
<keyword evidence="3" id="KW-0206">Cytoskeleton</keyword>
<evidence type="ECO:0000256" key="4">
    <source>
        <dbReference type="SAM" id="Coils"/>
    </source>
</evidence>
<keyword evidence="4" id="KW-0175">Coiled coil</keyword>
<protein>
    <recommendedName>
        <fullName evidence="3">Tubulin-specific chaperone A</fullName>
    </recommendedName>
</protein>
<feature type="coiled-coil region" evidence="4">
    <location>
        <begin position="40"/>
        <end position="67"/>
    </location>
</feature>